<reference evidence="5" key="1">
    <citation type="submission" date="2020-06" db="EMBL/GenBank/DDBJ databases">
        <authorList>
            <person name="Li T."/>
            <person name="Hu X."/>
            <person name="Zhang T."/>
            <person name="Song X."/>
            <person name="Zhang H."/>
            <person name="Dai N."/>
            <person name="Sheng W."/>
            <person name="Hou X."/>
            <person name="Wei L."/>
        </authorList>
    </citation>
    <scope>NUCLEOTIDE SEQUENCE</scope>
    <source>
        <strain evidence="5">KEN1</strain>
        <tissue evidence="5">Leaf</tissue>
    </source>
</reference>
<sequence length="304" mass="34609">MLAAVFSSKSIVTKGEEQGGVSGTVDRVATSSSRRERKEKRRRRLEIDVKSLNLCACKAAEPCFNENLFKYDLLYNPMSFESWQRLANIYVEEVDLLLNDGSKQINVLGWRKNATLPQRVETSRRRSRRCLLMTLALAKTATQQAELIVAIHDMLAEFGICCARGKGEEQEGTFLKLGIKHLLALDMKLKSNIHSLNKGKETKFDQLTSKDDQLKMSEPRNGEMENNQIIECESELTEDEMEELELIIDNALDQCFYCLYGLNLRSDSSCEEDLVKHKNTSQGDYQTKEQCADVVQYILPYAKA</sequence>
<evidence type="ECO:0000256" key="3">
    <source>
        <dbReference type="SAM" id="Coils"/>
    </source>
</evidence>
<comment type="subcellular location">
    <subcellularLocation>
        <location evidence="1">Nucleus</location>
    </subcellularLocation>
</comment>
<dbReference type="GO" id="GO:0031491">
    <property type="term" value="F:nucleosome binding"/>
    <property type="evidence" value="ECO:0007669"/>
    <property type="project" value="TreeGrafter"/>
</dbReference>
<dbReference type="PANTHER" id="PTHR15502">
    <property type="entry name" value="CALCINEURIN-BINDING PROTEIN CABIN 1-RELATED"/>
    <property type="match status" value="1"/>
</dbReference>
<reference evidence="5" key="2">
    <citation type="journal article" date="2024" name="Plant">
        <title>Genomic evolution and insights into agronomic trait innovations of Sesamum species.</title>
        <authorList>
            <person name="Miao H."/>
            <person name="Wang L."/>
            <person name="Qu L."/>
            <person name="Liu H."/>
            <person name="Sun Y."/>
            <person name="Le M."/>
            <person name="Wang Q."/>
            <person name="Wei S."/>
            <person name="Zheng Y."/>
            <person name="Lin W."/>
            <person name="Duan Y."/>
            <person name="Cao H."/>
            <person name="Xiong S."/>
            <person name="Wang X."/>
            <person name="Wei L."/>
            <person name="Li C."/>
            <person name="Ma Q."/>
            <person name="Ju M."/>
            <person name="Zhao R."/>
            <person name="Li G."/>
            <person name="Mu C."/>
            <person name="Tian Q."/>
            <person name="Mei H."/>
            <person name="Zhang T."/>
            <person name="Gao T."/>
            <person name="Zhang H."/>
        </authorList>
    </citation>
    <scope>NUCLEOTIDE SEQUENCE</scope>
    <source>
        <strain evidence="5">KEN1</strain>
    </source>
</reference>
<dbReference type="EMBL" id="JACGWN010000016">
    <property type="protein sequence ID" value="KAL0394173.1"/>
    <property type="molecule type" value="Genomic_DNA"/>
</dbReference>
<accession>A0AAW2SQT7</accession>
<evidence type="ECO:0000256" key="1">
    <source>
        <dbReference type="ARBA" id="ARBA00004123"/>
    </source>
</evidence>
<protein>
    <submittedName>
        <fullName evidence="5">Calcineurin-binding protein 1</fullName>
    </submittedName>
</protein>
<dbReference type="GO" id="GO:0006325">
    <property type="term" value="P:chromatin organization"/>
    <property type="evidence" value="ECO:0007669"/>
    <property type="project" value="InterPro"/>
</dbReference>
<evidence type="ECO:0000313" key="5">
    <source>
        <dbReference type="EMBL" id="KAL0394173.1"/>
    </source>
</evidence>
<organism evidence="5">
    <name type="scientific">Sesamum latifolium</name>
    <dbReference type="NCBI Taxonomy" id="2727402"/>
    <lineage>
        <taxon>Eukaryota</taxon>
        <taxon>Viridiplantae</taxon>
        <taxon>Streptophyta</taxon>
        <taxon>Embryophyta</taxon>
        <taxon>Tracheophyta</taxon>
        <taxon>Spermatophyta</taxon>
        <taxon>Magnoliopsida</taxon>
        <taxon>eudicotyledons</taxon>
        <taxon>Gunneridae</taxon>
        <taxon>Pentapetalae</taxon>
        <taxon>asterids</taxon>
        <taxon>lamiids</taxon>
        <taxon>Lamiales</taxon>
        <taxon>Pedaliaceae</taxon>
        <taxon>Sesamum</taxon>
    </lineage>
</organism>
<dbReference type="AlphaFoldDB" id="A0AAW2SQT7"/>
<proteinExistence type="predicted"/>
<dbReference type="InterPro" id="IPR033053">
    <property type="entry name" value="Hir3/CABIN1"/>
</dbReference>
<keyword evidence="3" id="KW-0175">Coiled coil</keyword>
<dbReference type="GO" id="GO:0005634">
    <property type="term" value="C:nucleus"/>
    <property type="evidence" value="ECO:0007669"/>
    <property type="project" value="UniProtKB-SubCell"/>
</dbReference>
<evidence type="ECO:0000256" key="2">
    <source>
        <dbReference type="ARBA" id="ARBA00023242"/>
    </source>
</evidence>
<feature type="coiled-coil region" evidence="3">
    <location>
        <begin position="227"/>
        <end position="254"/>
    </location>
</feature>
<name>A0AAW2SQT7_9LAMI</name>
<comment type="caution">
    <text evidence="5">The sequence shown here is derived from an EMBL/GenBank/DDBJ whole genome shotgun (WGS) entry which is preliminary data.</text>
</comment>
<dbReference type="PANTHER" id="PTHR15502:SF7">
    <property type="entry name" value="CALCINEURIN-BINDING PROTEIN CABIN-1"/>
    <property type="match status" value="1"/>
</dbReference>
<evidence type="ECO:0000256" key="4">
    <source>
        <dbReference type="SAM" id="MobiDB-lite"/>
    </source>
</evidence>
<feature type="region of interest" description="Disordered" evidence="4">
    <location>
        <begin position="16"/>
        <end position="40"/>
    </location>
</feature>
<gene>
    <name evidence="5" type="ORF">Slati_4383500</name>
</gene>
<keyword evidence="2" id="KW-0539">Nucleus</keyword>